<feature type="non-terminal residue" evidence="13">
    <location>
        <position position="154"/>
    </location>
</feature>
<evidence type="ECO:0008006" key="15">
    <source>
        <dbReference type="Google" id="ProtNLM"/>
    </source>
</evidence>
<evidence type="ECO:0000256" key="12">
    <source>
        <dbReference type="SAM" id="MobiDB-lite"/>
    </source>
</evidence>
<dbReference type="GO" id="GO:0005741">
    <property type="term" value="C:mitochondrial outer membrane"/>
    <property type="evidence" value="ECO:0007669"/>
    <property type="project" value="UniProtKB-SubCell"/>
</dbReference>
<evidence type="ECO:0000256" key="6">
    <source>
        <dbReference type="ARBA" id="ARBA00022927"/>
    </source>
</evidence>
<keyword evidence="11" id="KW-0675">Receptor</keyword>
<protein>
    <recommendedName>
        <fullName evidence="15">Mitochondrial import receptor subunit Tom22</fullName>
    </recommendedName>
</protein>
<evidence type="ECO:0000256" key="1">
    <source>
        <dbReference type="ARBA" id="ARBA00004572"/>
    </source>
</evidence>
<evidence type="ECO:0000256" key="10">
    <source>
        <dbReference type="ARBA" id="ARBA00023136"/>
    </source>
</evidence>
<dbReference type="OrthoDB" id="10016939at2759"/>
<feature type="region of interest" description="Disordered" evidence="12">
    <location>
        <begin position="132"/>
        <end position="154"/>
    </location>
</feature>
<evidence type="ECO:0000313" key="13">
    <source>
        <dbReference type="EMBL" id="ODV97406.1"/>
    </source>
</evidence>
<evidence type="ECO:0000256" key="5">
    <source>
        <dbReference type="ARBA" id="ARBA00022787"/>
    </source>
</evidence>
<keyword evidence="14" id="KW-1185">Reference proteome</keyword>
<dbReference type="Proteomes" id="UP000094236">
    <property type="component" value="Unassembled WGS sequence"/>
</dbReference>
<organism evidence="13 14">
    <name type="scientific">Pachysolen tannophilus NRRL Y-2460</name>
    <dbReference type="NCBI Taxonomy" id="669874"/>
    <lineage>
        <taxon>Eukaryota</taxon>
        <taxon>Fungi</taxon>
        <taxon>Dikarya</taxon>
        <taxon>Ascomycota</taxon>
        <taxon>Saccharomycotina</taxon>
        <taxon>Pichiomycetes</taxon>
        <taxon>Pachysolenaceae</taxon>
        <taxon>Pachysolen</taxon>
    </lineage>
</organism>
<dbReference type="CDD" id="cd22884">
    <property type="entry name" value="TOM22"/>
    <property type="match status" value="1"/>
</dbReference>
<dbReference type="Pfam" id="PF04281">
    <property type="entry name" value="Tom22"/>
    <property type="match status" value="1"/>
</dbReference>
<sequence>MVKLTQIDDETAKDFFGKDEKANKSTGTGAEESENESELDSDEDDYDEDDLANETIYDRVVALKEIIPPQHRLRFTSASSSVISATGLLLSKTGSLLWALTSSALLLGVPLSLSILSEQQLIEMEKEMKLQQSSQEVLAPGSDTAFQKPEQPAV</sequence>
<keyword evidence="8" id="KW-0811">Translocation</keyword>
<keyword evidence="7" id="KW-1133">Transmembrane helix</keyword>
<evidence type="ECO:0000256" key="2">
    <source>
        <dbReference type="ARBA" id="ARBA00009874"/>
    </source>
</evidence>
<dbReference type="PANTHER" id="PTHR12504:SF0">
    <property type="entry name" value="MITOCHONDRIAL IMPORT RECEPTOR SUBUNIT TOM22 HOMOLOG"/>
    <property type="match status" value="1"/>
</dbReference>
<reference evidence="14" key="1">
    <citation type="submission" date="2016-05" db="EMBL/GenBank/DDBJ databases">
        <title>Comparative genomics of biotechnologically important yeasts.</title>
        <authorList>
            <consortium name="DOE Joint Genome Institute"/>
            <person name="Riley R."/>
            <person name="Haridas S."/>
            <person name="Wolfe K.H."/>
            <person name="Lopes M.R."/>
            <person name="Hittinger C.T."/>
            <person name="Goker M."/>
            <person name="Salamov A."/>
            <person name="Wisecaver J."/>
            <person name="Long T.M."/>
            <person name="Aerts A.L."/>
            <person name="Barry K."/>
            <person name="Choi C."/>
            <person name="Clum A."/>
            <person name="Coughlan A.Y."/>
            <person name="Deshpande S."/>
            <person name="Douglass A.P."/>
            <person name="Hanson S.J."/>
            <person name="Klenk H.-P."/>
            <person name="Labutti K."/>
            <person name="Lapidus A."/>
            <person name="Lindquist E."/>
            <person name="Lipzen A."/>
            <person name="Meier-Kolthoff J.P."/>
            <person name="Ohm R.A."/>
            <person name="Otillar R.P."/>
            <person name="Pangilinan J."/>
            <person name="Peng Y."/>
            <person name="Rokas A."/>
            <person name="Rosa C.A."/>
            <person name="Scheuner C."/>
            <person name="Sibirny A.A."/>
            <person name="Slot J.C."/>
            <person name="Stielow J.B."/>
            <person name="Sun H."/>
            <person name="Kurtzman C.P."/>
            <person name="Blackwell M."/>
            <person name="Grigoriev I.V."/>
            <person name="Jeffries T.W."/>
        </authorList>
    </citation>
    <scope>NUCLEOTIDE SEQUENCE [LARGE SCALE GENOMIC DNA]</scope>
    <source>
        <strain evidence="14">NRRL Y-2460</strain>
    </source>
</reference>
<keyword evidence="6" id="KW-0653">Protein transport</keyword>
<keyword evidence="3" id="KW-0813">Transport</keyword>
<keyword evidence="4" id="KW-0812">Transmembrane</keyword>
<accession>A0A1E4U080</accession>
<dbReference type="GO" id="GO:0006886">
    <property type="term" value="P:intracellular protein transport"/>
    <property type="evidence" value="ECO:0007669"/>
    <property type="project" value="InterPro"/>
</dbReference>
<gene>
    <name evidence="13" type="ORF">PACTADRAFT_49124</name>
</gene>
<evidence type="ECO:0000256" key="4">
    <source>
        <dbReference type="ARBA" id="ARBA00022692"/>
    </source>
</evidence>
<evidence type="ECO:0000256" key="9">
    <source>
        <dbReference type="ARBA" id="ARBA00023128"/>
    </source>
</evidence>
<keyword evidence="9" id="KW-0496">Mitochondrion</keyword>
<feature type="region of interest" description="Disordered" evidence="12">
    <location>
        <begin position="15"/>
        <end position="51"/>
    </location>
</feature>
<comment type="similarity">
    <text evidence="2">Belongs to the Tom22 family.</text>
</comment>
<feature type="compositionally biased region" description="Acidic residues" evidence="12">
    <location>
        <begin position="31"/>
        <end position="51"/>
    </location>
</feature>
<evidence type="ECO:0000256" key="7">
    <source>
        <dbReference type="ARBA" id="ARBA00022989"/>
    </source>
</evidence>
<keyword evidence="5" id="KW-1000">Mitochondrion outer membrane</keyword>
<name>A0A1E4U080_PACTA</name>
<dbReference type="AlphaFoldDB" id="A0A1E4U080"/>
<dbReference type="STRING" id="669874.A0A1E4U080"/>
<proteinExistence type="inferred from homology"/>
<dbReference type="InterPro" id="IPR005683">
    <property type="entry name" value="Tom22"/>
</dbReference>
<comment type="subcellular location">
    <subcellularLocation>
        <location evidence="1">Mitochondrion outer membrane</location>
        <topology evidence="1">Single-pass membrane protein</topology>
    </subcellularLocation>
</comment>
<keyword evidence="10" id="KW-0472">Membrane</keyword>
<evidence type="ECO:0000256" key="11">
    <source>
        <dbReference type="ARBA" id="ARBA00023170"/>
    </source>
</evidence>
<evidence type="ECO:0000256" key="3">
    <source>
        <dbReference type="ARBA" id="ARBA00022448"/>
    </source>
</evidence>
<evidence type="ECO:0000256" key="8">
    <source>
        <dbReference type="ARBA" id="ARBA00023010"/>
    </source>
</evidence>
<dbReference type="PANTHER" id="PTHR12504">
    <property type="entry name" value="MITOCHONDRIAL IMPORT RECEPTOR SUBUNIT TOM22"/>
    <property type="match status" value="1"/>
</dbReference>
<evidence type="ECO:0000313" key="14">
    <source>
        <dbReference type="Proteomes" id="UP000094236"/>
    </source>
</evidence>
<dbReference type="EMBL" id="KV454012">
    <property type="protein sequence ID" value="ODV97406.1"/>
    <property type="molecule type" value="Genomic_DNA"/>
</dbReference>